<sequence>MAADFPKVTMVLILPSCRTGRQSILRGNALKYVERVVYCNPLFNKFGIR</sequence>
<dbReference type="EMBL" id="LAZR01015946">
    <property type="protein sequence ID" value="KKM06641.1"/>
    <property type="molecule type" value="Genomic_DNA"/>
</dbReference>
<evidence type="ECO:0000313" key="1">
    <source>
        <dbReference type="EMBL" id="KKM06641.1"/>
    </source>
</evidence>
<name>A0A0F9JLN3_9ZZZZ</name>
<organism evidence="1">
    <name type="scientific">marine sediment metagenome</name>
    <dbReference type="NCBI Taxonomy" id="412755"/>
    <lineage>
        <taxon>unclassified sequences</taxon>
        <taxon>metagenomes</taxon>
        <taxon>ecological metagenomes</taxon>
    </lineage>
</organism>
<reference evidence="1" key="1">
    <citation type="journal article" date="2015" name="Nature">
        <title>Complex archaea that bridge the gap between prokaryotes and eukaryotes.</title>
        <authorList>
            <person name="Spang A."/>
            <person name="Saw J.H."/>
            <person name="Jorgensen S.L."/>
            <person name="Zaremba-Niedzwiedzka K."/>
            <person name="Martijn J."/>
            <person name="Lind A.E."/>
            <person name="van Eijk R."/>
            <person name="Schleper C."/>
            <person name="Guy L."/>
            <person name="Ettema T.J."/>
        </authorList>
    </citation>
    <scope>NUCLEOTIDE SEQUENCE</scope>
</reference>
<accession>A0A0F9JLN3</accession>
<comment type="caution">
    <text evidence="1">The sequence shown here is derived from an EMBL/GenBank/DDBJ whole genome shotgun (WGS) entry which is preliminary data.</text>
</comment>
<dbReference type="AlphaFoldDB" id="A0A0F9JLN3"/>
<protein>
    <submittedName>
        <fullName evidence="1">Uncharacterized protein</fullName>
    </submittedName>
</protein>
<proteinExistence type="predicted"/>
<gene>
    <name evidence="1" type="ORF">LCGC14_1741990</name>
</gene>